<feature type="compositionally biased region" description="Low complexity" evidence="1">
    <location>
        <begin position="26"/>
        <end position="43"/>
    </location>
</feature>
<feature type="compositionally biased region" description="Low complexity" evidence="1">
    <location>
        <begin position="58"/>
        <end position="68"/>
    </location>
</feature>
<gene>
    <name evidence="3" type="ORF">GCM10018793_14460</name>
</gene>
<dbReference type="AlphaFoldDB" id="A0A919FX19"/>
<evidence type="ECO:0000256" key="1">
    <source>
        <dbReference type="SAM" id="MobiDB-lite"/>
    </source>
</evidence>
<sequence length="204" mass="20413">MVDAHSARSHRAPARSAPAPSPPARTTPAHPTPAATTSAGPAAVHGGPDRPYGASTRSAPGAAASPEPSAPAAGALRRLLAPAGVLAACAAAFAYVAVVDPDEPGHYPVCPLRRFTGLWCPACGGLRGAHALAHGDLAGSLEANAVAVLGYGLFAVFWGAWVVGAARGRAPAPPLGRGSLWTLGALLTVFTIVRNLPFGGRLHP</sequence>
<keyword evidence="2" id="KW-0812">Transmembrane</keyword>
<comment type="caution">
    <text evidence="3">The sequence shown here is derived from an EMBL/GenBank/DDBJ whole genome shotgun (WGS) entry which is preliminary data.</text>
</comment>
<protein>
    <recommendedName>
        <fullName evidence="5">DUF2752 domain-containing protein</fullName>
    </recommendedName>
</protein>
<reference evidence="3" key="1">
    <citation type="journal article" date="2014" name="Int. J. Syst. Evol. Microbiol.">
        <title>Complete genome sequence of Corynebacterium casei LMG S-19264T (=DSM 44701T), isolated from a smear-ripened cheese.</title>
        <authorList>
            <consortium name="US DOE Joint Genome Institute (JGI-PGF)"/>
            <person name="Walter F."/>
            <person name="Albersmeier A."/>
            <person name="Kalinowski J."/>
            <person name="Ruckert C."/>
        </authorList>
    </citation>
    <scope>NUCLEOTIDE SEQUENCE</scope>
    <source>
        <strain evidence="3">JCM 5069</strain>
    </source>
</reference>
<proteinExistence type="predicted"/>
<feature type="region of interest" description="Disordered" evidence="1">
    <location>
        <begin position="1"/>
        <end position="68"/>
    </location>
</feature>
<evidence type="ECO:0000256" key="2">
    <source>
        <dbReference type="SAM" id="Phobius"/>
    </source>
</evidence>
<evidence type="ECO:0000313" key="3">
    <source>
        <dbReference type="EMBL" id="GHH74087.1"/>
    </source>
</evidence>
<keyword evidence="4" id="KW-1185">Reference proteome</keyword>
<keyword evidence="2" id="KW-0472">Membrane</keyword>
<evidence type="ECO:0008006" key="5">
    <source>
        <dbReference type="Google" id="ProtNLM"/>
    </source>
</evidence>
<feature type="transmembrane region" description="Helical" evidence="2">
    <location>
        <begin position="178"/>
        <end position="196"/>
    </location>
</feature>
<name>A0A919FX19_9ACTN</name>
<feature type="transmembrane region" description="Helical" evidence="2">
    <location>
        <begin position="145"/>
        <end position="166"/>
    </location>
</feature>
<organism evidence="3 4">
    <name type="scientific">Streptomyces sulfonofaciens</name>
    <dbReference type="NCBI Taxonomy" id="68272"/>
    <lineage>
        <taxon>Bacteria</taxon>
        <taxon>Bacillati</taxon>
        <taxon>Actinomycetota</taxon>
        <taxon>Actinomycetes</taxon>
        <taxon>Kitasatosporales</taxon>
        <taxon>Streptomycetaceae</taxon>
        <taxon>Streptomyces</taxon>
    </lineage>
</organism>
<evidence type="ECO:0000313" key="4">
    <source>
        <dbReference type="Proteomes" id="UP000603708"/>
    </source>
</evidence>
<dbReference type="EMBL" id="BNCD01000003">
    <property type="protein sequence ID" value="GHH74087.1"/>
    <property type="molecule type" value="Genomic_DNA"/>
</dbReference>
<dbReference type="Pfam" id="PF10825">
    <property type="entry name" value="DUF2752"/>
    <property type="match status" value="1"/>
</dbReference>
<dbReference type="Proteomes" id="UP000603708">
    <property type="component" value="Unassembled WGS sequence"/>
</dbReference>
<keyword evidence="2" id="KW-1133">Transmembrane helix</keyword>
<dbReference type="InterPro" id="IPR021215">
    <property type="entry name" value="DUF2752"/>
</dbReference>
<reference evidence="3" key="2">
    <citation type="submission" date="2020-09" db="EMBL/GenBank/DDBJ databases">
        <authorList>
            <person name="Sun Q."/>
            <person name="Ohkuma M."/>
        </authorList>
    </citation>
    <scope>NUCLEOTIDE SEQUENCE</scope>
    <source>
        <strain evidence="3">JCM 5069</strain>
    </source>
</reference>
<feature type="transmembrane region" description="Helical" evidence="2">
    <location>
        <begin position="79"/>
        <end position="98"/>
    </location>
</feature>
<accession>A0A919FX19</accession>